<organism evidence="7 8">
    <name type="scientific">Candidatus Curtissbacteria bacterium RIFCSPLOWO2_01_FULL_41_18</name>
    <dbReference type="NCBI Taxonomy" id="1797727"/>
    <lineage>
        <taxon>Bacteria</taxon>
        <taxon>Candidatus Curtissiibacteriota</taxon>
    </lineage>
</organism>
<feature type="transmembrane region" description="Helical" evidence="5">
    <location>
        <begin position="469"/>
        <end position="494"/>
    </location>
</feature>
<proteinExistence type="predicted"/>
<evidence type="ECO:0000313" key="8">
    <source>
        <dbReference type="Proteomes" id="UP000176780"/>
    </source>
</evidence>
<feature type="transmembrane region" description="Helical" evidence="5">
    <location>
        <begin position="12"/>
        <end position="31"/>
    </location>
</feature>
<keyword evidence="3 5" id="KW-1133">Transmembrane helix</keyword>
<dbReference type="InterPro" id="IPR007016">
    <property type="entry name" value="O-antigen_ligase-rel_domated"/>
</dbReference>
<feature type="transmembrane region" description="Helical" evidence="5">
    <location>
        <begin position="199"/>
        <end position="217"/>
    </location>
</feature>
<accession>A0A1F5HLL1</accession>
<comment type="subcellular location">
    <subcellularLocation>
        <location evidence="1">Membrane</location>
        <topology evidence="1">Multi-pass membrane protein</topology>
    </subcellularLocation>
</comment>
<dbReference type="Proteomes" id="UP000176780">
    <property type="component" value="Unassembled WGS sequence"/>
</dbReference>
<evidence type="ECO:0000256" key="3">
    <source>
        <dbReference type="ARBA" id="ARBA00022989"/>
    </source>
</evidence>
<comment type="caution">
    <text evidence="7">The sequence shown here is derived from an EMBL/GenBank/DDBJ whole genome shotgun (WGS) entry which is preliminary data.</text>
</comment>
<feature type="transmembrane region" description="Helical" evidence="5">
    <location>
        <begin position="224"/>
        <end position="240"/>
    </location>
</feature>
<keyword evidence="2 5" id="KW-0812">Transmembrane</keyword>
<evidence type="ECO:0000256" key="5">
    <source>
        <dbReference type="SAM" id="Phobius"/>
    </source>
</evidence>
<feature type="transmembrane region" description="Helical" evidence="5">
    <location>
        <begin position="500"/>
        <end position="519"/>
    </location>
</feature>
<evidence type="ECO:0000256" key="2">
    <source>
        <dbReference type="ARBA" id="ARBA00022692"/>
    </source>
</evidence>
<gene>
    <name evidence="7" type="ORF">A3B51_02180</name>
</gene>
<evidence type="ECO:0000313" key="7">
    <source>
        <dbReference type="EMBL" id="OGE05001.1"/>
    </source>
</evidence>
<dbReference type="PANTHER" id="PTHR37422">
    <property type="entry name" value="TEICHURONIC ACID BIOSYNTHESIS PROTEIN TUAE"/>
    <property type="match status" value="1"/>
</dbReference>
<evidence type="ECO:0000256" key="1">
    <source>
        <dbReference type="ARBA" id="ARBA00004141"/>
    </source>
</evidence>
<feature type="transmembrane region" description="Helical" evidence="5">
    <location>
        <begin position="441"/>
        <end position="460"/>
    </location>
</feature>
<feature type="transmembrane region" description="Helical" evidence="5">
    <location>
        <begin position="142"/>
        <end position="159"/>
    </location>
</feature>
<dbReference type="PANTHER" id="PTHR37422:SF13">
    <property type="entry name" value="LIPOPOLYSACCHARIDE BIOSYNTHESIS PROTEIN PA4999-RELATED"/>
    <property type="match status" value="1"/>
</dbReference>
<dbReference type="GO" id="GO:0016020">
    <property type="term" value="C:membrane"/>
    <property type="evidence" value="ECO:0007669"/>
    <property type="project" value="UniProtKB-SubCell"/>
</dbReference>
<dbReference type="STRING" id="1797727.A3B51_02180"/>
<name>A0A1F5HLL1_9BACT</name>
<feature type="transmembrane region" description="Helical" evidence="5">
    <location>
        <begin position="246"/>
        <end position="262"/>
    </location>
</feature>
<feature type="transmembrane region" description="Helical" evidence="5">
    <location>
        <begin position="77"/>
        <end position="100"/>
    </location>
</feature>
<protein>
    <recommendedName>
        <fullName evidence="6">O-antigen ligase-related domain-containing protein</fullName>
    </recommendedName>
</protein>
<evidence type="ECO:0000256" key="4">
    <source>
        <dbReference type="ARBA" id="ARBA00023136"/>
    </source>
</evidence>
<dbReference type="AlphaFoldDB" id="A0A1F5HLL1"/>
<sequence length="524" mass="58662">MSKLLSRFRTALDEHILEYLSFVLLIFIPLYPKIPLADILPGYIVRLRLDDLLIGFAFLIWFIWLLRGKVTLSGNPLFIPMLVYIAVGFISSLSAIFITKTVPPEPLHVGKMFLHFARRIEYFSVFFVFFSSIKSLAQIKKYVYVAAIVLLGVSIYGFGQKYLYWPAYSTMNREFSKGIKLYLTEHARVLSTFGGHYDLAAYLMIILTLFIPIALVVKKLTHKLLFALISLAGFWLLILTVSRTSFLAYLVSITTVFFLLAQKKGWLWAFSRWFVVMAISLSIMISFGDLSERFSRVLKIDSLRIAVLTPLKKEPPKGTNTAYLGIGTKSDIPPSTQKPTGPIQTAKPADVYENIPEFGSTAQGVPSTLAARPRVYSQNSVQYDLSTGIRLDYTWPKAIEGFARNPLLGSGYSTLTKANIQDFTEAESTDNDFLRALGETGLLGFLTFYVIIAVICWHAISNFGKINDIFYATVVAALLGATVGLLVNAIYIDVFEASKVAYTFWIMAAILLATIKLSTKKAKT</sequence>
<dbReference type="Pfam" id="PF04932">
    <property type="entry name" value="Wzy_C"/>
    <property type="match status" value="1"/>
</dbReference>
<evidence type="ECO:0000259" key="6">
    <source>
        <dbReference type="Pfam" id="PF04932"/>
    </source>
</evidence>
<feature type="transmembrane region" description="Helical" evidence="5">
    <location>
        <begin position="269"/>
        <end position="288"/>
    </location>
</feature>
<keyword evidence="4 5" id="KW-0472">Membrane</keyword>
<feature type="transmembrane region" description="Helical" evidence="5">
    <location>
        <begin position="43"/>
        <end position="65"/>
    </location>
</feature>
<feature type="domain" description="O-antigen ligase-related" evidence="6">
    <location>
        <begin position="229"/>
        <end position="448"/>
    </location>
</feature>
<dbReference type="EMBL" id="MFBQ01000014">
    <property type="protein sequence ID" value="OGE05001.1"/>
    <property type="molecule type" value="Genomic_DNA"/>
</dbReference>
<dbReference type="InterPro" id="IPR051533">
    <property type="entry name" value="WaaL-like"/>
</dbReference>
<reference evidence="7 8" key="1">
    <citation type="journal article" date="2016" name="Nat. Commun.">
        <title>Thousands of microbial genomes shed light on interconnected biogeochemical processes in an aquifer system.</title>
        <authorList>
            <person name="Anantharaman K."/>
            <person name="Brown C.T."/>
            <person name="Hug L.A."/>
            <person name="Sharon I."/>
            <person name="Castelle C.J."/>
            <person name="Probst A.J."/>
            <person name="Thomas B.C."/>
            <person name="Singh A."/>
            <person name="Wilkins M.J."/>
            <person name="Karaoz U."/>
            <person name="Brodie E.L."/>
            <person name="Williams K.H."/>
            <person name="Hubbard S.S."/>
            <person name="Banfield J.F."/>
        </authorList>
    </citation>
    <scope>NUCLEOTIDE SEQUENCE [LARGE SCALE GENOMIC DNA]</scope>
</reference>